<name>A0A482WLP9_LAOST</name>
<reference evidence="1 2" key="1">
    <citation type="journal article" date="2017" name="Gigascience">
        <title>Genome sequence of the small brown planthopper, Laodelphax striatellus.</title>
        <authorList>
            <person name="Zhu J."/>
            <person name="Jiang F."/>
            <person name="Wang X."/>
            <person name="Yang P."/>
            <person name="Bao Y."/>
            <person name="Zhao W."/>
            <person name="Wang W."/>
            <person name="Lu H."/>
            <person name="Wang Q."/>
            <person name="Cui N."/>
            <person name="Li J."/>
            <person name="Chen X."/>
            <person name="Luo L."/>
            <person name="Yu J."/>
            <person name="Kang L."/>
            <person name="Cui F."/>
        </authorList>
    </citation>
    <scope>NUCLEOTIDE SEQUENCE [LARGE SCALE GENOMIC DNA]</scope>
    <source>
        <strain evidence="1">Lst14</strain>
    </source>
</reference>
<evidence type="ECO:0000313" key="1">
    <source>
        <dbReference type="EMBL" id="RZF34142.1"/>
    </source>
</evidence>
<dbReference type="AlphaFoldDB" id="A0A482WLP9"/>
<protein>
    <submittedName>
        <fullName evidence="1">Uncharacterized protein</fullName>
    </submittedName>
</protein>
<dbReference type="EMBL" id="QKKF02032524">
    <property type="protein sequence ID" value="RZF34142.1"/>
    <property type="molecule type" value="Genomic_DNA"/>
</dbReference>
<accession>A0A482WLP9</accession>
<evidence type="ECO:0000313" key="2">
    <source>
        <dbReference type="Proteomes" id="UP000291343"/>
    </source>
</evidence>
<dbReference type="InParanoid" id="A0A482WLP9"/>
<proteinExistence type="predicted"/>
<comment type="caution">
    <text evidence="1">The sequence shown here is derived from an EMBL/GenBank/DDBJ whole genome shotgun (WGS) entry which is preliminary data.</text>
</comment>
<keyword evidence="2" id="KW-1185">Reference proteome</keyword>
<gene>
    <name evidence="1" type="ORF">LSTR_LSTR003552</name>
</gene>
<organism evidence="1 2">
    <name type="scientific">Laodelphax striatellus</name>
    <name type="common">Small brown planthopper</name>
    <name type="synonym">Delphax striatella</name>
    <dbReference type="NCBI Taxonomy" id="195883"/>
    <lineage>
        <taxon>Eukaryota</taxon>
        <taxon>Metazoa</taxon>
        <taxon>Ecdysozoa</taxon>
        <taxon>Arthropoda</taxon>
        <taxon>Hexapoda</taxon>
        <taxon>Insecta</taxon>
        <taxon>Pterygota</taxon>
        <taxon>Neoptera</taxon>
        <taxon>Paraneoptera</taxon>
        <taxon>Hemiptera</taxon>
        <taxon>Auchenorrhyncha</taxon>
        <taxon>Fulgoroidea</taxon>
        <taxon>Delphacidae</taxon>
        <taxon>Criomorphinae</taxon>
        <taxon>Laodelphax</taxon>
    </lineage>
</organism>
<sequence length="88" mass="9470">MSPSCPLVLNLAAPTHRGRFGSVLLSRLFVAGGREGGCGMRRCWMFCWPSKAAAHGIHSTLLFLDDADPELAPRRRLRNPASPEAPGG</sequence>
<dbReference type="Proteomes" id="UP000291343">
    <property type="component" value="Unassembled WGS sequence"/>
</dbReference>